<dbReference type="GO" id="GO:0033202">
    <property type="term" value="C:DNA helicase complex"/>
    <property type="evidence" value="ECO:0007669"/>
    <property type="project" value="TreeGrafter"/>
</dbReference>
<keyword evidence="8 15" id="KW-0067">ATP-binding</keyword>
<dbReference type="GO" id="GO:0000725">
    <property type="term" value="P:recombinational repair"/>
    <property type="evidence" value="ECO:0007669"/>
    <property type="project" value="TreeGrafter"/>
</dbReference>
<dbReference type="RefSeq" id="WP_285667518.1">
    <property type="nucleotide sequence ID" value="NZ_BSTX01000008.1"/>
</dbReference>
<evidence type="ECO:0000256" key="8">
    <source>
        <dbReference type="ARBA" id="ARBA00022840"/>
    </source>
</evidence>
<dbReference type="EC" id="5.6.2.4" evidence="13"/>
<proteinExistence type="inferred from homology"/>
<evidence type="ECO:0000256" key="6">
    <source>
        <dbReference type="ARBA" id="ARBA00022806"/>
    </source>
</evidence>
<evidence type="ECO:0000256" key="15">
    <source>
        <dbReference type="PROSITE-ProRule" id="PRU00560"/>
    </source>
</evidence>
<dbReference type="InterPro" id="IPR014017">
    <property type="entry name" value="DNA_helicase_UvrD-like_C"/>
</dbReference>
<evidence type="ECO:0000313" key="20">
    <source>
        <dbReference type="Proteomes" id="UP001165079"/>
    </source>
</evidence>
<evidence type="ECO:0000256" key="12">
    <source>
        <dbReference type="ARBA" id="ARBA00034617"/>
    </source>
</evidence>
<keyword evidence="7" id="KW-0269">Exonuclease</keyword>
<evidence type="ECO:0000256" key="4">
    <source>
        <dbReference type="ARBA" id="ARBA00022763"/>
    </source>
</evidence>
<evidence type="ECO:0000256" key="14">
    <source>
        <dbReference type="ARBA" id="ARBA00048988"/>
    </source>
</evidence>
<keyword evidence="11" id="KW-0413">Isomerase</keyword>
<comment type="caution">
    <text evidence="19">The sequence shown here is derived from an EMBL/GenBank/DDBJ whole genome shotgun (WGS) entry which is preliminary data.</text>
</comment>
<dbReference type="EMBL" id="BSTX01000008">
    <property type="protein sequence ID" value="GLZ81948.1"/>
    <property type="molecule type" value="Genomic_DNA"/>
</dbReference>
<gene>
    <name evidence="19" type="ORF">Afil01_67550</name>
</gene>
<evidence type="ECO:0000313" key="19">
    <source>
        <dbReference type="EMBL" id="GLZ81948.1"/>
    </source>
</evidence>
<dbReference type="GO" id="GO:0005524">
    <property type="term" value="F:ATP binding"/>
    <property type="evidence" value="ECO:0007669"/>
    <property type="project" value="UniProtKB-UniRule"/>
</dbReference>
<dbReference type="Pfam" id="PF12705">
    <property type="entry name" value="PDDEXK_1"/>
    <property type="match status" value="1"/>
</dbReference>
<evidence type="ECO:0000256" key="1">
    <source>
        <dbReference type="ARBA" id="ARBA00009922"/>
    </source>
</evidence>
<keyword evidence="10" id="KW-0234">DNA repair</keyword>
<dbReference type="Gene3D" id="3.90.320.10">
    <property type="match status" value="1"/>
</dbReference>
<dbReference type="GO" id="GO:0043138">
    <property type="term" value="F:3'-5' DNA helicase activity"/>
    <property type="evidence" value="ECO:0007669"/>
    <property type="project" value="UniProtKB-EC"/>
</dbReference>
<dbReference type="Pfam" id="PF00580">
    <property type="entry name" value="UvrD-helicase"/>
    <property type="match status" value="1"/>
</dbReference>
<dbReference type="CDD" id="cd17932">
    <property type="entry name" value="DEXQc_UvrD"/>
    <property type="match status" value="1"/>
</dbReference>
<organism evidence="19 20">
    <name type="scientific">Actinorhabdospora filicis</name>
    <dbReference type="NCBI Taxonomy" id="1785913"/>
    <lineage>
        <taxon>Bacteria</taxon>
        <taxon>Bacillati</taxon>
        <taxon>Actinomycetota</taxon>
        <taxon>Actinomycetes</taxon>
        <taxon>Micromonosporales</taxon>
        <taxon>Micromonosporaceae</taxon>
        <taxon>Actinorhabdospora</taxon>
    </lineage>
</organism>
<dbReference type="InterPro" id="IPR014016">
    <property type="entry name" value="UvrD-like_ATP-bd"/>
</dbReference>
<evidence type="ECO:0000256" key="2">
    <source>
        <dbReference type="ARBA" id="ARBA00022722"/>
    </source>
</evidence>
<feature type="domain" description="UvrD-like helicase C-terminal" evidence="18">
    <location>
        <begin position="313"/>
        <end position="615"/>
    </location>
</feature>
<keyword evidence="5 15" id="KW-0378">Hydrolase</keyword>
<dbReference type="PANTHER" id="PTHR11070:SF59">
    <property type="entry name" value="DNA 3'-5' HELICASE"/>
    <property type="match status" value="1"/>
</dbReference>
<dbReference type="InterPro" id="IPR013986">
    <property type="entry name" value="DExx_box_DNA_helicase_dom_sf"/>
</dbReference>
<feature type="domain" description="UvrD-like helicase ATP-binding" evidence="17">
    <location>
        <begin position="16"/>
        <end position="312"/>
    </location>
</feature>
<dbReference type="InterPro" id="IPR011604">
    <property type="entry name" value="PDDEXK-like_dom_sf"/>
</dbReference>
<feature type="binding site" evidence="15">
    <location>
        <begin position="37"/>
        <end position="44"/>
    </location>
    <ligand>
        <name>ATP</name>
        <dbReference type="ChEBI" id="CHEBI:30616"/>
    </ligand>
</feature>
<dbReference type="PANTHER" id="PTHR11070">
    <property type="entry name" value="UVRD / RECB / PCRA DNA HELICASE FAMILY MEMBER"/>
    <property type="match status" value="1"/>
</dbReference>
<keyword evidence="2" id="KW-0540">Nuclease</keyword>
<protein>
    <recommendedName>
        <fullName evidence="13">DNA 3'-5' helicase</fullName>
        <ecNumber evidence="13">5.6.2.4</ecNumber>
    </recommendedName>
</protein>
<dbReference type="PROSITE" id="PS51217">
    <property type="entry name" value="UVRD_HELICASE_CTER"/>
    <property type="match status" value="1"/>
</dbReference>
<evidence type="ECO:0000256" key="10">
    <source>
        <dbReference type="ARBA" id="ARBA00023204"/>
    </source>
</evidence>
<name>A0A9W6STA4_9ACTN</name>
<evidence type="ECO:0000256" key="9">
    <source>
        <dbReference type="ARBA" id="ARBA00023125"/>
    </source>
</evidence>
<dbReference type="Gene3D" id="1.10.10.160">
    <property type="match status" value="1"/>
</dbReference>
<dbReference type="GO" id="GO:0005829">
    <property type="term" value="C:cytosol"/>
    <property type="evidence" value="ECO:0007669"/>
    <property type="project" value="TreeGrafter"/>
</dbReference>
<comment type="catalytic activity">
    <reaction evidence="14">
        <text>ATP + H2O = ADP + phosphate + H(+)</text>
        <dbReference type="Rhea" id="RHEA:13065"/>
        <dbReference type="ChEBI" id="CHEBI:15377"/>
        <dbReference type="ChEBI" id="CHEBI:15378"/>
        <dbReference type="ChEBI" id="CHEBI:30616"/>
        <dbReference type="ChEBI" id="CHEBI:43474"/>
        <dbReference type="ChEBI" id="CHEBI:456216"/>
        <dbReference type="EC" id="5.6.2.4"/>
    </reaction>
</comment>
<dbReference type="Gene3D" id="3.40.50.300">
    <property type="entry name" value="P-loop containing nucleotide triphosphate hydrolases"/>
    <property type="match status" value="2"/>
</dbReference>
<evidence type="ECO:0000259" key="17">
    <source>
        <dbReference type="PROSITE" id="PS51198"/>
    </source>
</evidence>
<dbReference type="InterPro" id="IPR000212">
    <property type="entry name" value="DNA_helicase_UvrD/REP"/>
</dbReference>
<dbReference type="PROSITE" id="PS51198">
    <property type="entry name" value="UVRD_HELICASE_ATP_BIND"/>
    <property type="match status" value="1"/>
</dbReference>
<reference evidence="19" key="1">
    <citation type="submission" date="2023-03" db="EMBL/GenBank/DDBJ databases">
        <title>Actinorhabdospora filicis NBRC 111898.</title>
        <authorList>
            <person name="Ichikawa N."/>
            <person name="Sato H."/>
            <person name="Tonouchi N."/>
        </authorList>
    </citation>
    <scope>NUCLEOTIDE SEQUENCE</scope>
    <source>
        <strain evidence="19">NBRC 111898</strain>
    </source>
</reference>
<sequence>MSSRYAFRRQTEPGSYEPDESQRAVIDHDAGPLLVLGAPGTGKTSTLVASVAARVARGTPPERILAFTFGRRGAQSLRRRIASAVAPGRGGTVTEVNVHTFHAFAFAILRLAGGPPPKLLTGPEQDLIIRELLAESDPAAWPPSLRAAVPTRGFATQLRDLILRCSERGIDPPRLAAYGQSENRPEWTAAAEFYHDYLTQLALREGGSRYDTAEIVRVAASLLDRDPALAEAVRPEHVYVDELHDTDPGQLALLRRLASAGTHLVAFADPDSATFAFRGGDPEGVRRFPDVFTHRDGTPAERVHLTHAHRAGEKLLAAGRTVSRRLAGLGPHRGRASARETPGVVQARVFASTGAEAAHIADVLRTAHLRDGTPWSRMAVLVKSTAAHLPVLARALRQAHIPMAVHGEDLPLSQQPIVRPLLTLVRCGLDPKHVDEDTAVALLHSPFGGADPLGERRLRQALRATAMERGDRRPSGDLLAEALRDPDLWELPEEPWARPVRALGELMALVRDGDRSLRYSVEETLWAVWRHSGLAERLTELALSGGPRAASADADLDAMMTLFDGAANFTDRLPGAGPEVFVEHVLAQDLPADTLAAHADRGEAVRVVTAHAAKGLEWDLVVIAGVQEGSWPNLRLRDGLLAADALVDTDAGRAARDINRAAVLLAEERRLFYVAVGRARERLLVTAVDDDEEGVPSRFLEELGIEPEEAAAPEAPMTLPSLVARLRLAAADQHAPDHRRAAAAAQLSRLAEAGVAGADPRSWWGLAALSDDRPLSMPGEAVRVSPSTVESVLDCGLRWVLERHGGSEASGTAQLIGNIVHAAAEESVGAADVAAAMHDYVGANMESMPVEAPWLSAKQRERVAKMVDKFAAWVRENPREFVAAERGFTVTLSEGDVTVELSGKVDRLEKDAAGRLYIVDIKTGRGDAPSKADAEANPQMAAYQVAAEHGAFKEGTEAGGAALLHIGSSSVGPAVREQSALSERDDPKWAENLVLDVAERMAAATFTAKHTGKCATCKVKDACPISGKGRQVTD</sequence>
<dbReference type="GO" id="GO:0004527">
    <property type="term" value="F:exonuclease activity"/>
    <property type="evidence" value="ECO:0007669"/>
    <property type="project" value="UniProtKB-KW"/>
</dbReference>
<dbReference type="Pfam" id="PF13361">
    <property type="entry name" value="UvrD_C"/>
    <property type="match status" value="1"/>
</dbReference>
<dbReference type="InterPro" id="IPR027417">
    <property type="entry name" value="P-loop_NTPase"/>
</dbReference>
<keyword evidence="3 15" id="KW-0547">Nucleotide-binding</keyword>
<evidence type="ECO:0000256" key="16">
    <source>
        <dbReference type="SAM" id="MobiDB-lite"/>
    </source>
</evidence>
<keyword evidence="4" id="KW-0227">DNA damage</keyword>
<keyword evidence="9" id="KW-0238">DNA-binding</keyword>
<dbReference type="InterPro" id="IPR038726">
    <property type="entry name" value="PDDEXK_AddAB-type"/>
</dbReference>
<dbReference type="SUPFAM" id="SSF52540">
    <property type="entry name" value="P-loop containing nucleoside triphosphate hydrolases"/>
    <property type="match status" value="1"/>
</dbReference>
<feature type="region of interest" description="Disordered" evidence="16">
    <location>
        <begin position="1"/>
        <end position="23"/>
    </location>
</feature>
<comment type="similarity">
    <text evidence="1">Belongs to the helicase family. UvrD subfamily.</text>
</comment>
<dbReference type="Proteomes" id="UP001165079">
    <property type="component" value="Unassembled WGS sequence"/>
</dbReference>
<evidence type="ECO:0000256" key="3">
    <source>
        <dbReference type="ARBA" id="ARBA00022741"/>
    </source>
</evidence>
<keyword evidence="20" id="KW-1185">Reference proteome</keyword>
<evidence type="ECO:0000256" key="13">
    <source>
        <dbReference type="ARBA" id="ARBA00034808"/>
    </source>
</evidence>
<comment type="catalytic activity">
    <reaction evidence="12">
        <text>Couples ATP hydrolysis with the unwinding of duplex DNA by translocating in the 3'-5' direction.</text>
        <dbReference type="EC" id="5.6.2.4"/>
    </reaction>
</comment>
<evidence type="ECO:0000259" key="18">
    <source>
        <dbReference type="PROSITE" id="PS51217"/>
    </source>
</evidence>
<evidence type="ECO:0000256" key="11">
    <source>
        <dbReference type="ARBA" id="ARBA00023235"/>
    </source>
</evidence>
<accession>A0A9W6STA4</accession>
<evidence type="ECO:0000256" key="7">
    <source>
        <dbReference type="ARBA" id="ARBA00022839"/>
    </source>
</evidence>
<dbReference type="AlphaFoldDB" id="A0A9W6STA4"/>
<dbReference type="Gene3D" id="1.10.486.10">
    <property type="entry name" value="PCRA, domain 4"/>
    <property type="match status" value="1"/>
</dbReference>
<evidence type="ECO:0000256" key="5">
    <source>
        <dbReference type="ARBA" id="ARBA00022801"/>
    </source>
</evidence>
<keyword evidence="6 15" id="KW-0347">Helicase</keyword>
<dbReference type="GO" id="GO:0003677">
    <property type="term" value="F:DNA binding"/>
    <property type="evidence" value="ECO:0007669"/>
    <property type="project" value="UniProtKB-KW"/>
</dbReference>